<reference evidence="1" key="1">
    <citation type="submission" date="2022-04" db="EMBL/GenBank/DDBJ databases">
        <title>Carnegiea gigantea Genome sequencing and assembly v2.</title>
        <authorList>
            <person name="Copetti D."/>
            <person name="Sanderson M.J."/>
            <person name="Burquez A."/>
            <person name="Wojciechowski M.F."/>
        </authorList>
    </citation>
    <scope>NUCLEOTIDE SEQUENCE</scope>
    <source>
        <strain evidence="1">SGP5-SGP5p</strain>
        <tissue evidence="1">Aerial part</tissue>
    </source>
</reference>
<keyword evidence="2" id="KW-1185">Reference proteome</keyword>
<accession>A0A9Q1QSL8</accession>
<gene>
    <name evidence="1" type="ORF">Cgig2_004960</name>
</gene>
<dbReference type="AlphaFoldDB" id="A0A9Q1QSL8"/>
<proteinExistence type="predicted"/>
<dbReference type="EMBL" id="JAKOGI010000003">
    <property type="protein sequence ID" value="KAJ8452624.1"/>
    <property type="molecule type" value="Genomic_DNA"/>
</dbReference>
<name>A0A9Q1QSL8_9CARY</name>
<dbReference type="OrthoDB" id="690610at2759"/>
<evidence type="ECO:0000313" key="2">
    <source>
        <dbReference type="Proteomes" id="UP001153076"/>
    </source>
</evidence>
<evidence type="ECO:0000313" key="1">
    <source>
        <dbReference type="EMBL" id="KAJ8452624.1"/>
    </source>
</evidence>
<dbReference type="Proteomes" id="UP001153076">
    <property type="component" value="Unassembled WGS sequence"/>
</dbReference>
<protein>
    <submittedName>
        <fullName evidence="1">Uncharacterized protein</fullName>
    </submittedName>
</protein>
<comment type="caution">
    <text evidence="1">The sequence shown here is derived from an EMBL/GenBank/DDBJ whole genome shotgun (WGS) entry which is preliminary data.</text>
</comment>
<organism evidence="1 2">
    <name type="scientific">Carnegiea gigantea</name>
    <dbReference type="NCBI Taxonomy" id="171969"/>
    <lineage>
        <taxon>Eukaryota</taxon>
        <taxon>Viridiplantae</taxon>
        <taxon>Streptophyta</taxon>
        <taxon>Embryophyta</taxon>
        <taxon>Tracheophyta</taxon>
        <taxon>Spermatophyta</taxon>
        <taxon>Magnoliopsida</taxon>
        <taxon>eudicotyledons</taxon>
        <taxon>Gunneridae</taxon>
        <taxon>Pentapetalae</taxon>
        <taxon>Caryophyllales</taxon>
        <taxon>Cactineae</taxon>
        <taxon>Cactaceae</taxon>
        <taxon>Cactoideae</taxon>
        <taxon>Echinocereeae</taxon>
        <taxon>Carnegiea</taxon>
    </lineage>
</organism>
<sequence>MELVPKFHLLCSHPKPESRPSMRHIVHHIHGDATLPGIPFDYDDESIGLPRDSLGNSFLVARSIDTSFATMSSIIQSSVTASFLLLPVRALSSGLVDSDMDSFVGTTLGIAAVPVSLFASARNFMQNLELMLSPTGNSRASCSKRDEQSSNI</sequence>